<dbReference type="Proteomes" id="UP001140949">
    <property type="component" value="Unassembled WGS sequence"/>
</dbReference>
<name>A0AAX6F659_IRIPA</name>
<organism evidence="1 2">
    <name type="scientific">Iris pallida</name>
    <name type="common">Sweet iris</name>
    <dbReference type="NCBI Taxonomy" id="29817"/>
    <lineage>
        <taxon>Eukaryota</taxon>
        <taxon>Viridiplantae</taxon>
        <taxon>Streptophyta</taxon>
        <taxon>Embryophyta</taxon>
        <taxon>Tracheophyta</taxon>
        <taxon>Spermatophyta</taxon>
        <taxon>Magnoliopsida</taxon>
        <taxon>Liliopsida</taxon>
        <taxon>Asparagales</taxon>
        <taxon>Iridaceae</taxon>
        <taxon>Iridoideae</taxon>
        <taxon>Irideae</taxon>
        <taxon>Iris</taxon>
    </lineage>
</organism>
<accession>A0AAX6F659</accession>
<evidence type="ECO:0000313" key="2">
    <source>
        <dbReference type="Proteomes" id="UP001140949"/>
    </source>
</evidence>
<dbReference type="EMBL" id="JANAVB010031419">
    <property type="protein sequence ID" value="KAJ6811663.1"/>
    <property type="molecule type" value="Genomic_DNA"/>
</dbReference>
<keyword evidence="2" id="KW-1185">Reference proteome</keyword>
<evidence type="ECO:0000313" key="1">
    <source>
        <dbReference type="EMBL" id="KAJ6811663.1"/>
    </source>
</evidence>
<gene>
    <name evidence="1" type="ORF">M6B38_152655</name>
</gene>
<dbReference type="AlphaFoldDB" id="A0AAX6F659"/>
<reference evidence="1" key="2">
    <citation type="submission" date="2023-04" db="EMBL/GenBank/DDBJ databases">
        <authorList>
            <person name="Bruccoleri R.E."/>
            <person name="Oakeley E.J."/>
            <person name="Faust A.-M."/>
            <person name="Dessus-Babus S."/>
            <person name="Altorfer M."/>
            <person name="Burckhardt D."/>
            <person name="Oertli M."/>
            <person name="Naumann U."/>
            <person name="Petersen F."/>
            <person name="Wong J."/>
        </authorList>
    </citation>
    <scope>NUCLEOTIDE SEQUENCE</scope>
    <source>
        <strain evidence="1">GSM-AAB239-AS_SAM_17_03QT</strain>
        <tissue evidence="1">Leaf</tissue>
    </source>
</reference>
<sequence>MSGQLLKIRVHRSHMKSYHTRIVSIRKIWVRSRFVFSEYQKRA</sequence>
<reference evidence="1" key="1">
    <citation type="journal article" date="2023" name="GigaByte">
        <title>Genome assembly of the bearded iris, Iris pallida Lam.</title>
        <authorList>
            <person name="Bruccoleri R.E."/>
            <person name="Oakeley E.J."/>
            <person name="Faust A.M.E."/>
            <person name="Altorfer M."/>
            <person name="Dessus-Babus S."/>
            <person name="Burckhardt D."/>
            <person name="Oertli M."/>
            <person name="Naumann U."/>
            <person name="Petersen F."/>
            <person name="Wong J."/>
        </authorList>
    </citation>
    <scope>NUCLEOTIDE SEQUENCE</scope>
    <source>
        <strain evidence="1">GSM-AAB239-AS_SAM_17_03QT</strain>
    </source>
</reference>
<proteinExistence type="predicted"/>
<protein>
    <submittedName>
        <fullName evidence="1">Photosystem I P700 chlorophyll a apoprotein A2 (Plastid)</fullName>
    </submittedName>
</protein>
<comment type="caution">
    <text evidence="1">The sequence shown here is derived from an EMBL/GenBank/DDBJ whole genome shotgun (WGS) entry which is preliminary data.</text>
</comment>